<gene>
    <name evidence="10" type="ORF">CRM76_07560</name>
</gene>
<name>A0A2A7U067_EDWTA</name>
<dbReference type="InterPro" id="IPR003439">
    <property type="entry name" value="ABC_transporter-like_ATP-bd"/>
</dbReference>
<dbReference type="InterPro" id="IPR015853">
    <property type="entry name" value="ABC_transpr_FbpC"/>
</dbReference>
<evidence type="ECO:0000256" key="6">
    <source>
        <dbReference type="ARBA" id="ARBA00023004"/>
    </source>
</evidence>
<dbReference type="InterPro" id="IPR050093">
    <property type="entry name" value="ABC_SmlMolc_Importer"/>
</dbReference>
<evidence type="ECO:0000256" key="4">
    <source>
        <dbReference type="ARBA" id="ARBA00022741"/>
    </source>
</evidence>
<sequence>MMMHSLALSLDNLHVSYGEGRHAQAVLNGFDLRLQQGELASLLGASGSGKTTVLRAIAGFERLSQGSIHIAGRCVASPQHHLPPEQRRVGMVFQDYALFPHLNVAQNIAFGLRRQSRQQQQARVHELLTLIELEGIGERYPHALSGGQQQRVALARALAPQPDILLLDEPFSSLDEATRERLGQEVRAILAAAGQTALLVTHSVHEARTMGGPILHIAQGRAIGCAEAA</sequence>
<evidence type="ECO:0000256" key="5">
    <source>
        <dbReference type="ARBA" id="ARBA00022840"/>
    </source>
</evidence>
<dbReference type="InterPro" id="IPR017871">
    <property type="entry name" value="ABC_transporter-like_CS"/>
</dbReference>
<keyword evidence="7" id="KW-0406">Ion transport</keyword>
<organism evidence="10 11">
    <name type="scientific">Edwardsiella tarda</name>
    <dbReference type="NCBI Taxonomy" id="636"/>
    <lineage>
        <taxon>Bacteria</taxon>
        <taxon>Pseudomonadati</taxon>
        <taxon>Pseudomonadota</taxon>
        <taxon>Gammaproteobacteria</taxon>
        <taxon>Enterobacterales</taxon>
        <taxon>Hafniaceae</taxon>
        <taxon>Edwardsiella</taxon>
    </lineage>
</organism>
<keyword evidence="2" id="KW-1003">Cell membrane</keyword>
<dbReference type="SMART" id="SM00382">
    <property type="entry name" value="AAA"/>
    <property type="match status" value="1"/>
</dbReference>
<accession>A0A2A7U067</accession>
<dbReference type="PANTHER" id="PTHR42781:SF4">
    <property type="entry name" value="SPERMIDINE_PUTRESCINE IMPORT ATP-BINDING PROTEIN POTA"/>
    <property type="match status" value="1"/>
</dbReference>
<dbReference type="InterPro" id="IPR027417">
    <property type="entry name" value="P-loop_NTPase"/>
</dbReference>
<protein>
    <submittedName>
        <fullName evidence="10">ABC transporter</fullName>
    </submittedName>
</protein>
<dbReference type="CDD" id="cd03259">
    <property type="entry name" value="ABC_Carb_Solutes_like"/>
    <property type="match status" value="1"/>
</dbReference>
<proteinExistence type="predicted"/>
<keyword evidence="3" id="KW-0410">Iron transport</keyword>
<dbReference type="STRING" id="636.AAW15_03350"/>
<reference evidence="11" key="1">
    <citation type="submission" date="2017-09" db="EMBL/GenBank/DDBJ databases">
        <title>FDA dAtabase for Regulatory Grade micrObial Sequences (FDA-ARGOS): Supporting development and validation of Infectious Disease Dx tests.</title>
        <authorList>
            <person name="Goldberg B."/>
            <person name="Campos J."/>
            <person name="Tallon L."/>
            <person name="Sadzewicz L."/>
            <person name="Ott S."/>
            <person name="Zhao X."/>
            <person name="Nagaraj S."/>
            <person name="Vavikolanu K."/>
            <person name="Aluvathingal J."/>
            <person name="Nadendla S."/>
            <person name="Geyer C."/>
            <person name="Sichtig H."/>
        </authorList>
    </citation>
    <scope>NUCLEOTIDE SEQUENCE [LARGE SCALE GENOMIC DNA]</scope>
    <source>
        <strain evidence="11">FDAARGOS_370</strain>
    </source>
</reference>
<dbReference type="AlphaFoldDB" id="A0A2A7U067"/>
<dbReference type="InterPro" id="IPR003593">
    <property type="entry name" value="AAA+_ATPase"/>
</dbReference>
<evidence type="ECO:0000256" key="2">
    <source>
        <dbReference type="ARBA" id="ARBA00022475"/>
    </source>
</evidence>
<evidence type="ECO:0000256" key="3">
    <source>
        <dbReference type="ARBA" id="ARBA00022496"/>
    </source>
</evidence>
<dbReference type="OrthoDB" id="9802264at2"/>
<dbReference type="EMBL" id="PDDV01000013">
    <property type="protein sequence ID" value="PEH71796.1"/>
    <property type="molecule type" value="Genomic_DNA"/>
</dbReference>
<evidence type="ECO:0000256" key="7">
    <source>
        <dbReference type="ARBA" id="ARBA00023065"/>
    </source>
</evidence>
<dbReference type="SUPFAM" id="SSF52540">
    <property type="entry name" value="P-loop containing nucleoside triphosphate hydrolases"/>
    <property type="match status" value="1"/>
</dbReference>
<feature type="domain" description="ABC transporter" evidence="9">
    <location>
        <begin position="8"/>
        <end position="228"/>
    </location>
</feature>
<dbReference type="Pfam" id="PF00005">
    <property type="entry name" value="ABC_tran"/>
    <property type="match status" value="1"/>
</dbReference>
<dbReference type="GO" id="GO:0016020">
    <property type="term" value="C:membrane"/>
    <property type="evidence" value="ECO:0007669"/>
    <property type="project" value="InterPro"/>
</dbReference>
<evidence type="ECO:0000256" key="8">
    <source>
        <dbReference type="ARBA" id="ARBA00023136"/>
    </source>
</evidence>
<dbReference type="GO" id="GO:0005524">
    <property type="term" value="F:ATP binding"/>
    <property type="evidence" value="ECO:0007669"/>
    <property type="project" value="UniProtKB-KW"/>
</dbReference>
<dbReference type="PROSITE" id="PS00211">
    <property type="entry name" value="ABC_TRANSPORTER_1"/>
    <property type="match status" value="1"/>
</dbReference>
<keyword evidence="6" id="KW-0408">Iron</keyword>
<keyword evidence="1" id="KW-0813">Transport</keyword>
<dbReference type="Gene3D" id="3.40.50.300">
    <property type="entry name" value="P-loop containing nucleotide triphosphate hydrolases"/>
    <property type="match status" value="1"/>
</dbReference>
<dbReference type="PANTHER" id="PTHR42781">
    <property type="entry name" value="SPERMIDINE/PUTRESCINE IMPORT ATP-BINDING PROTEIN POTA"/>
    <property type="match status" value="1"/>
</dbReference>
<keyword evidence="8" id="KW-0472">Membrane</keyword>
<evidence type="ECO:0000313" key="11">
    <source>
        <dbReference type="Proteomes" id="UP000219788"/>
    </source>
</evidence>
<dbReference type="Proteomes" id="UP000219788">
    <property type="component" value="Unassembled WGS sequence"/>
</dbReference>
<dbReference type="GO" id="GO:0016887">
    <property type="term" value="F:ATP hydrolysis activity"/>
    <property type="evidence" value="ECO:0007669"/>
    <property type="project" value="InterPro"/>
</dbReference>
<dbReference type="PROSITE" id="PS50893">
    <property type="entry name" value="ABC_TRANSPORTER_2"/>
    <property type="match status" value="1"/>
</dbReference>
<evidence type="ECO:0000313" key="10">
    <source>
        <dbReference type="EMBL" id="PEH71796.1"/>
    </source>
</evidence>
<keyword evidence="4" id="KW-0547">Nucleotide-binding</keyword>
<dbReference type="GO" id="GO:0015408">
    <property type="term" value="F:ABC-type ferric iron transporter activity"/>
    <property type="evidence" value="ECO:0007669"/>
    <property type="project" value="InterPro"/>
</dbReference>
<keyword evidence="5" id="KW-0067">ATP-binding</keyword>
<evidence type="ECO:0000259" key="9">
    <source>
        <dbReference type="PROSITE" id="PS50893"/>
    </source>
</evidence>
<comment type="caution">
    <text evidence="10">The sequence shown here is derived from an EMBL/GenBank/DDBJ whole genome shotgun (WGS) entry which is preliminary data.</text>
</comment>
<evidence type="ECO:0000256" key="1">
    <source>
        <dbReference type="ARBA" id="ARBA00022448"/>
    </source>
</evidence>